<gene>
    <name evidence="1" type="ORF">RM425_18460</name>
</gene>
<evidence type="ECO:0000313" key="1">
    <source>
        <dbReference type="EMBL" id="MDT0277887.1"/>
    </source>
</evidence>
<comment type="caution">
    <text evidence="1">The sequence shown here is derived from an EMBL/GenBank/DDBJ whole genome shotgun (WGS) entry which is preliminary data.</text>
</comment>
<evidence type="ECO:0008006" key="3">
    <source>
        <dbReference type="Google" id="ProtNLM"/>
    </source>
</evidence>
<reference evidence="2" key="1">
    <citation type="submission" date="2023-07" db="EMBL/GenBank/DDBJ databases">
        <title>30 novel species of actinomycetes from the DSMZ collection.</title>
        <authorList>
            <person name="Nouioui I."/>
        </authorList>
    </citation>
    <scope>NUCLEOTIDE SEQUENCE [LARGE SCALE GENOMIC DNA]</scope>
    <source>
        <strain evidence="2">DSM 46792</strain>
    </source>
</reference>
<protein>
    <recommendedName>
        <fullName evidence="3">STAS domain-containing protein</fullName>
    </recommendedName>
</protein>
<dbReference type="SUPFAM" id="SSF52091">
    <property type="entry name" value="SpoIIaa-like"/>
    <property type="match status" value="1"/>
</dbReference>
<organism evidence="1 2">
    <name type="scientific">Blastococcus goldschmidtiae</name>
    <dbReference type="NCBI Taxonomy" id="3075546"/>
    <lineage>
        <taxon>Bacteria</taxon>
        <taxon>Bacillati</taxon>
        <taxon>Actinomycetota</taxon>
        <taxon>Actinomycetes</taxon>
        <taxon>Geodermatophilales</taxon>
        <taxon>Geodermatophilaceae</taxon>
        <taxon>Blastococcus</taxon>
    </lineage>
</organism>
<proteinExistence type="predicted"/>
<keyword evidence="2" id="KW-1185">Reference proteome</keyword>
<name>A0ABU2KCJ4_9ACTN</name>
<evidence type="ECO:0000313" key="2">
    <source>
        <dbReference type="Proteomes" id="UP001183222"/>
    </source>
</evidence>
<dbReference type="Gene3D" id="3.30.750.24">
    <property type="entry name" value="STAS domain"/>
    <property type="match status" value="1"/>
</dbReference>
<dbReference type="Proteomes" id="UP001183222">
    <property type="component" value="Unassembled WGS sequence"/>
</dbReference>
<accession>A0ABU2KCJ4</accession>
<dbReference type="EMBL" id="JAVREI010000017">
    <property type="protein sequence ID" value="MDT0277887.1"/>
    <property type="molecule type" value="Genomic_DNA"/>
</dbReference>
<dbReference type="InterPro" id="IPR036513">
    <property type="entry name" value="STAS_dom_sf"/>
</dbReference>
<dbReference type="RefSeq" id="WP_311346688.1">
    <property type="nucleotide sequence ID" value="NZ_JAVREI010000017.1"/>
</dbReference>
<sequence>MALEIHRIGSQPLVVVSGELDLAGKDLLEALLAHVRASSSGPIEVDLGRVPFADTHGLEPVLGPDVVVVAASPAVTRLLRHLDVPLRLSS</sequence>